<dbReference type="PANTHER" id="PTHR31018:SF3">
    <property type="entry name" value="RECEPTOR PROTEIN-TYROSINE KINASE"/>
    <property type="match status" value="1"/>
</dbReference>
<keyword evidence="10" id="KW-0325">Glycoprotein</keyword>
<evidence type="ECO:0000256" key="9">
    <source>
        <dbReference type="ARBA" id="ARBA00023136"/>
    </source>
</evidence>
<evidence type="ECO:0000256" key="5">
    <source>
        <dbReference type="ARBA" id="ARBA00022512"/>
    </source>
</evidence>
<keyword evidence="15" id="KW-1185">Reference proteome</keyword>
<evidence type="ECO:0000256" key="3">
    <source>
        <dbReference type="ARBA" id="ARBA00005798"/>
    </source>
</evidence>
<evidence type="ECO:0000256" key="2">
    <source>
        <dbReference type="ARBA" id="ARBA00004609"/>
    </source>
</evidence>
<evidence type="ECO:0000313" key="15">
    <source>
        <dbReference type="Proteomes" id="UP001377567"/>
    </source>
</evidence>
<feature type="signal peptide" evidence="13">
    <location>
        <begin position="1"/>
        <end position="18"/>
    </location>
</feature>
<dbReference type="FunFam" id="3.80.20.20:FF:000016">
    <property type="entry name" value="Cell wall protein ECM33"/>
    <property type="match status" value="1"/>
</dbReference>
<evidence type="ECO:0000256" key="11">
    <source>
        <dbReference type="ARBA" id="ARBA00023288"/>
    </source>
</evidence>
<comment type="caution">
    <text evidence="14">The sequence shown here is derived from an EMBL/GenBank/DDBJ whole genome shotgun (WGS) entry which is preliminary data.</text>
</comment>
<dbReference type="Gene3D" id="3.80.20.20">
    <property type="entry name" value="Receptor L-domain"/>
    <property type="match status" value="1"/>
</dbReference>
<keyword evidence="6" id="KW-0964">Secreted</keyword>
<dbReference type="GO" id="GO:0005886">
    <property type="term" value="C:plasma membrane"/>
    <property type="evidence" value="ECO:0007669"/>
    <property type="project" value="UniProtKB-SubCell"/>
</dbReference>
<keyword evidence="4" id="KW-1003">Cell membrane</keyword>
<evidence type="ECO:0000313" key="14">
    <source>
        <dbReference type="EMBL" id="GMM58376.1"/>
    </source>
</evidence>
<dbReference type="SUPFAM" id="SSF52058">
    <property type="entry name" value="L domain-like"/>
    <property type="match status" value="1"/>
</dbReference>
<gene>
    <name evidence="14" type="ORF">DAKH74_049930</name>
</gene>
<evidence type="ECO:0000256" key="7">
    <source>
        <dbReference type="ARBA" id="ARBA00022622"/>
    </source>
</evidence>
<protein>
    <submittedName>
        <fullName evidence="14">Ecm33 protein</fullName>
    </submittedName>
</protein>
<dbReference type="GO" id="GO:0098552">
    <property type="term" value="C:side of membrane"/>
    <property type="evidence" value="ECO:0007669"/>
    <property type="project" value="UniProtKB-KW"/>
</dbReference>
<reference evidence="14 15" key="1">
    <citation type="journal article" date="2023" name="Elife">
        <title>Identification of key yeast species and microbe-microbe interactions impacting larval growth of Drosophila in the wild.</title>
        <authorList>
            <person name="Mure A."/>
            <person name="Sugiura Y."/>
            <person name="Maeda R."/>
            <person name="Honda K."/>
            <person name="Sakurai N."/>
            <person name="Takahashi Y."/>
            <person name="Watada M."/>
            <person name="Katoh T."/>
            <person name="Gotoh A."/>
            <person name="Gotoh Y."/>
            <person name="Taniguchi I."/>
            <person name="Nakamura K."/>
            <person name="Hayashi T."/>
            <person name="Katayama T."/>
            <person name="Uemura T."/>
            <person name="Hattori Y."/>
        </authorList>
    </citation>
    <scope>NUCLEOTIDE SEQUENCE [LARGE SCALE GENOMIC DNA]</scope>
    <source>
        <strain evidence="14 15">KH-74</strain>
    </source>
</reference>
<evidence type="ECO:0000256" key="10">
    <source>
        <dbReference type="ARBA" id="ARBA00023180"/>
    </source>
</evidence>
<comment type="similarity">
    <text evidence="3">Belongs to the SPS2 family.</text>
</comment>
<dbReference type="GO" id="GO:0009986">
    <property type="term" value="C:cell surface"/>
    <property type="evidence" value="ECO:0007669"/>
    <property type="project" value="TreeGrafter"/>
</dbReference>
<feature type="chain" id="PRO_5043809018" evidence="13">
    <location>
        <begin position="19"/>
        <end position="440"/>
    </location>
</feature>
<keyword evidence="11" id="KW-0449">Lipoprotein</keyword>
<dbReference type="InterPro" id="IPR036941">
    <property type="entry name" value="Rcpt_L-dom_sf"/>
</dbReference>
<evidence type="ECO:0000256" key="8">
    <source>
        <dbReference type="ARBA" id="ARBA00022729"/>
    </source>
</evidence>
<evidence type="ECO:0000256" key="12">
    <source>
        <dbReference type="SAM" id="MobiDB-lite"/>
    </source>
</evidence>
<keyword evidence="7" id="KW-0336">GPI-anchor</keyword>
<name>A0AAV5S5P1_MAUHU</name>
<accession>A0AAV5S5P1</accession>
<keyword evidence="9" id="KW-0472">Membrane</keyword>
<keyword evidence="5" id="KW-0134">Cell wall</keyword>
<keyword evidence="8 13" id="KW-0732">Signal</keyword>
<feature type="region of interest" description="Disordered" evidence="12">
    <location>
        <begin position="361"/>
        <end position="411"/>
    </location>
</feature>
<sequence>MQLSKLSLALLAATATAADSSSASATSSSSASIPSGCSIGASATATAQSDLDKISGCKTIVGNLTISGVLGSAALASVEKIDGSLRLFNATDLSTFAADAITEITGALELQSLTVLTSASFGSLEKVGTISLITLPAISTFATNLKSANNIIISDTSLESIDGFSALKSVDSFNINNNKYLTSVKSDLATVSNALQLGFNGRDTALSFDNLLWANNITLSSVANVSFAKLQAVNQSLGFINNSFTDLSVDTLQTVGQSFTITSNDDLVEVSFANLTSIGGGFVIANNTNLQTIDTFSKVSTIGGALNAVGNFSTLDLSSLKSVRGGADVESFAANFSCDALKKLQSKGAIQGDKFVCKNGAVSSSSSSIKSTSSASGSKSSSSATSSVGRGVSASGSDSSSSSTASIKSSSSKSKGAAAAFVVPQLSVFGLLTAVLSAML</sequence>
<dbReference type="Proteomes" id="UP001377567">
    <property type="component" value="Unassembled WGS sequence"/>
</dbReference>
<dbReference type="PANTHER" id="PTHR31018">
    <property type="entry name" value="SPORULATION-SPECIFIC PROTEIN-RELATED"/>
    <property type="match status" value="1"/>
</dbReference>
<dbReference type="AlphaFoldDB" id="A0AAV5S5P1"/>
<dbReference type="GO" id="GO:0031505">
    <property type="term" value="P:fungal-type cell wall organization"/>
    <property type="evidence" value="ECO:0007669"/>
    <property type="project" value="TreeGrafter"/>
</dbReference>
<dbReference type="EMBL" id="BTGD01000025">
    <property type="protein sequence ID" value="GMM58376.1"/>
    <property type="molecule type" value="Genomic_DNA"/>
</dbReference>
<evidence type="ECO:0000256" key="4">
    <source>
        <dbReference type="ARBA" id="ARBA00022475"/>
    </source>
</evidence>
<dbReference type="InterPro" id="IPR051648">
    <property type="entry name" value="CWI-Assembly_Regulator"/>
</dbReference>
<comment type="subcellular location">
    <subcellularLocation>
        <location evidence="2">Cell membrane</location>
        <topology evidence="2">Lipid-anchor</topology>
        <topology evidence="2">GPI-anchor</topology>
    </subcellularLocation>
    <subcellularLocation>
        <location evidence="1">Secreted</location>
        <location evidence="1">Cell wall</location>
    </subcellularLocation>
</comment>
<evidence type="ECO:0000256" key="13">
    <source>
        <dbReference type="SAM" id="SignalP"/>
    </source>
</evidence>
<organism evidence="14 15">
    <name type="scientific">Maudiozyma humilis</name>
    <name type="common">Sour dough yeast</name>
    <name type="synonym">Kazachstania humilis</name>
    <dbReference type="NCBI Taxonomy" id="51915"/>
    <lineage>
        <taxon>Eukaryota</taxon>
        <taxon>Fungi</taxon>
        <taxon>Dikarya</taxon>
        <taxon>Ascomycota</taxon>
        <taxon>Saccharomycotina</taxon>
        <taxon>Saccharomycetes</taxon>
        <taxon>Saccharomycetales</taxon>
        <taxon>Saccharomycetaceae</taxon>
        <taxon>Maudiozyma</taxon>
    </lineage>
</organism>
<evidence type="ECO:0000256" key="6">
    <source>
        <dbReference type="ARBA" id="ARBA00022525"/>
    </source>
</evidence>
<proteinExistence type="inferred from homology"/>
<dbReference type="GO" id="GO:0009277">
    <property type="term" value="C:fungal-type cell wall"/>
    <property type="evidence" value="ECO:0007669"/>
    <property type="project" value="TreeGrafter"/>
</dbReference>
<evidence type="ECO:0000256" key="1">
    <source>
        <dbReference type="ARBA" id="ARBA00004191"/>
    </source>
</evidence>